<proteinExistence type="predicted"/>
<evidence type="ECO:0000256" key="1">
    <source>
        <dbReference type="SAM" id="Phobius"/>
    </source>
</evidence>
<gene>
    <name evidence="2" type="ORF">E3A20_00320</name>
</gene>
<keyword evidence="1" id="KW-0812">Transmembrane</keyword>
<accession>A0A5C6MCT9</accession>
<sequence length="262" mass="28698">MGARLWLGGSTGSKPSVGIRRDHSTVGNYMKFLVLPRGVVGALLGPVFLVLLVGWVRPSAPAPKRLSKPTKAQDSLDYMLLEVNGKSRMVRNGDELVVVRGDVITVRQAALVGRAPLKEVHVVGLPAAFKPNKGSDRRDVAFRTSDLDRKLSEEAKGEVFAVTALTQRHLAGAVYLRLIDPVLRYVEISINGQKRVLRDGEAFQAKSEDQFKVDQVITNIEGTSDVSVQVAPLSEQDPQVFEMRFLRSGQVFARIPMRLGSG</sequence>
<reference evidence="2 3" key="2">
    <citation type="submission" date="2019-08" db="EMBL/GenBank/DDBJ databases">
        <authorList>
            <person name="Henke P."/>
        </authorList>
    </citation>
    <scope>NUCLEOTIDE SEQUENCE [LARGE SCALE GENOMIC DNA]</scope>
    <source>
        <strain evidence="2">Phe10_nw2017</strain>
    </source>
</reference>
<feature type="transmembrane region" description="Helical" evidence="1">
    <location>
        <begin position="34"/>
        <end position="56"/>
    </location>
</feature>
<dbReference type="EMBL" id="SRHE01000002">
    <property type="protein sequence ID" value="TWW12797.1"/>
    <property type="molecule type" value="Genomic_DNA"/>
</dbReference>
<reference evidence="2 3" key="1">
    <citation type="submission" date="2019-08" db="EMBL/GenBank/DDBJ databases">
        <title>100 year-old enigma solved: identification of Planctomyces bekefii, the type genus and species of the phylum Planctomycetes.</title>
        <authorList>
            <person name="Svetlana D.N."/>
            <person name="Overmann J."/>
        </authorList>
    </citation>
    <scope>NUCLEOTIDE SEQUENCE [LARGE SCALE GENOMIC DNA]</scope>
    <source>
        <strain evidence="2">Phe10_nw2017</strain>
    </source>
</reference>
<comment type="caution">
    <text evidence="2">The sequence shown here is derived from an EMBL/GenBank/DDBJ whole genome shotgun (WGS) entry which is preliminary data.</text>
</comment>
<keyword evidence="1" id="KW-0472">Membrane</keyword>
<evidence type="ECO:0000313" key="2">
    <source>
        <dbReference type="EMBL" id="TWW12797.1"/>
    </source>
</evidence>
<name>A0A5C6MCT9_9PLAN</name>
<dbReference type="Proteomes" id="UP000321083">
    <property type="component" value="Unassembled WGS sequence"/>
</dbReference>
<dbReference type="AlphaFoldDB" id="A0A5C6MCT9"/>
<evidence type="ECO:0000313" key="3">
    <source>
        <dbReference type="Proteomes" id="UP000321083"/>
    </source>
</evidence>
<organism evidence="2 3">
    <name type="scientific">Planctomyces bekefii</name>
    <dbReference type="NCBI Taxonomy" id="1653850"/>
    <lineage>
        <taxon>Bacteria</taxon>
        <taxon>Pseudomonadati</taxon>
        <taxon>Planctomycetota</taxon>
        <taxon>Planctomycetia</taxon>
        <taxon>Planctomycetales</taxon>
        <taxon>Planctomycetaceae</taxon>
        <taxon>Planctomyces</taxon>
    </lineage>
</organism>
<protein>
    <submittedName>
        <fullName evidence="2">Uncharacterized protein</fullName>
    </submittedName>
</protein>
<keyword evidence="1" id="KW-1133">Transmembrane helix</keyword>
<keyword evidence="3" id="KW-1185">Reference proteome</keyword>